<reference evidence="2 3" key="1">
    <citation type="submission" date="2024-10" db="EMBL/GenBank/DDBJ databases">
        <title>Updated reference genomes for cyclostephanoid diatoms.</title>
        <authorList>
            <person name="Roberts W.R."/>
            <person name="Alverson A.J."/>
        </authorList>
    </citation>
    <scope>NUCLEOTIDE SEQUENCE [LARGE SCALE GENOMIC DNA]</scope>
    <source>
        <strain evidence="2 3">AJA010-31</strain>
    </source>
</reference>
<protein>
    <recommendedName>
        <fullName evidence="4">Carbonic anhydrase</fullName>
    </recommendedName>
</protein>
<evidence type="ECO:0000313" key="3">
    <source>
        <dbReference type="Proteomes" id="UP001530400"/>
    </source>
</evidence>
<evidence type="ECO:0000313" key="2">
    <source>
        <dbReference type="EMBL" id="KAL3764618.1"/>
    </source>
</evidence>
<name>A0ABD3MP14_9STRA</name>
<accession>A0ABD3MP14</accession>
<evidence type="ECO:0000256" key="1">
    <source>
        <dbReference type="SAM" id="SignalP"/>
    </source>
</evidence>
<keyword evidence="3" id="KW-1185">Reference proteome</keyword>
<organism evidence="2 3">
    <name type="scientific">Cyclotella atomus</name>
    <dbReference type="NCBI Taxonomy" id="382360"/>
    <lineage>
        <taxon>Eukaryota</taxon>
        <taxon>Sar</taxon>
        <taxon>Stramenopiles</taxon>
        <taxon>Ochrophyta</taxon>
        <taxon>Bacillariophyta</taxon>
        <taxon>Coscinodiscophyceae</taxon>
        <taxon>Thalassiosirophycidae</taxon>
        <taxon>Stephanodiscales</taxon>
        <taxon>Stephanodiscaceae</taxon>
        <taxon>Cyclotella</taxon>
    </lineage>
</organism>
<dbReference type="EMBL" id="JALLPJ020001416">
    <property type="protein sequence ID" value="KAL3764618.1"/>
    <property type="molecule type" value="Genomic_DNA"/>
</dbReference>
<comment type="caution">
    <text evidence="2">The sequence shown here is derived from an EMBL/GenBank/DDBJ whole genome shotgun (WGS) entry which is preliminary data.</text>
</comment>
<gene>
    <name evidence="2" type="ORF">ACHAWO_012129</name>
</gene>
<feature type="chain" id="PRO_5044853677" description="Carbonic anhydrase" evidence="1">
    <location>
        <begin position="19"/>
        <end position="452"/>
    </location>
</feature>
<evidence type="ECO:0008006" key="4">
    <source>
        <dbReference type="Google" id="ProtNLM"/>
    </source>
</evidence>
<dbReference type="AlphaFoldDB" id="A0ABD3MP14"/>
<proteinExistence type="predicted"/>
<dbReference type="Proteomes" id="UP001530400">
    <property type="component" value="Unassembled WGS sequence"/>
</dbReference>
<dbReference type="Pfam" id="PF10563">
    <property type="entry name" value="CA_like"/>
    <property type="match status" value="1"/>
</dbReference>
<dbReference type="InterPro" id="IPR018883">
    <property type="entry name" value="Delta_CA"/>
</dbReference>
<sequence>MKLTIAAATLIAARSAQAACDSQMTIDVPGGIIGLTFVGYNVDESKIVRSTGSSNQIILKNFGAQPSYTVDPSHGVKVTAGESCGTGGGSGGSSAALAAFAGGLFTGNPLLAATSILFAGMPCAFAQDSCSNEIEVEIITTPTAKPPEGTNTCDGKKLELDNTACSVDGVVAVLGQAGADVSVGYQGGLNTTWEPITDPYYKVGLCPVNVHWHLGAEHRSEGEYDETFDANGPADSHRHLAEDARQGFRCKHYDASDAKFTTEYDWQHCVGMHVGETYEVHWPHSAVGACGTLNQYQTPFYDGVFCNIDAETFGTLTPENIKDAVGVQGQVFTIVNDEAYYYPDLMRGMIVDGEMGQEITKYTGSTTGTTRDNEICSQYAPITWQVDRKCHLISASTFDKMCADMKAQRDDMSDDLYAHGSRELVDDALASNNQQGNRELDNVEIVYGNFVY</sequence>
<keyword evidence="1" id="KW-0732">Signal</keyword>
<feature type="signal peptide" evidence="1">
    <location>
        <begin position="1"/>
        <end position="18"/>
    </location>
</feature>